<evidence type="ECO:0000259" key="9">
    <source>
        <dbReference type="Pfam" id="PF11967"/>
    </source>
</evidence>
<gene>
    <name evidence="8 10" type="primary">recO</name>
    <name evidence="10" type="ORF">HORIV_27980</name>
</gene>
<dbReference type="PANTHER" id="PTHR33991:SF1">
    <property type="entry name" value="DNA REPAIR PROTEIN RECO"/>
    <property type="match status" value="1"/>
</dbReference>
<evidence type="ECO:0000256" key="2">
    <source>
        <dbReference type="ARBA" id="ARBA00007452"/>
    </source>
</evidence>
<keyword evidence="11" id="KW-1185">Reference proteome</keyword>
<evidence type="ECO:0000256" key="5">
    <source>
        <dbReference type="ARBA" id="ARBA00023172"/>
    </source>
</evidence>
<feature type="domain" description="DNA replication/recombination mediator RecO N-terminal" evidence="9">
    <location>
        <begin position="4"/>
        <end position="72"/>
    </location>
</feature>
<proteinExistence type="inferred from homology"/>
<dbReference type="EMBL" id="AP019416">
    <property type="protein sequence ID" value="BBI50377.1"/>
    <property type="molecule type" value="Genomic_DNA"/>
</dbReference>
<accession>A0ABM7GIG1</accession>
<comment type="similarity">
    <text evidence="2 8">Belongs to the RecO family.</text>
</comment>
<evidence type="ECO:0000313" key="11">
    <source>
        <dbReference type="Proteomes" id="UP000289555"/>
    </source>
</evidence>
<dbReference type="Gene3D" id="2.40.50.140">
    <property type="entry name" value="Nucleic acid-binding proteins"/>
    <property type="match status" value="1"/>
</dbReference>
<evidence type="ECO:0000256" key="8">
    <source>
        <dbReference type="HAMAP-Rule" id="MF_00201"/>
    </source>
</evidence>
<evidence type="ECO:0000256" key="7">
    <source>
        <dbReference type="ARBA" id="ARBA00033409"/>
    </source>
</evidence>
<keyword evidence="4 8" id="KW-0227">DNA damage</keyword>
<dbReference type="PANTHER" id="PTHR33991">
    <property type="entry name" value="DNA REPAIR PROTEIN RECO"/>
    <property type="match status" value="1"/>
</dbReference>
<dbReference type="Pfam" id="PF11967">
    <property type="entry name" value="RecO_N"/>
    <property type="match status" value="1"/>
</dbReference>
<dbReference type="InterPro" id="IPR022572">
    <property type="entry name" value="DNA_rep/recomb_RecO_N"/>
</dbReference>
<organism evidence="10 11">
    <name type="scientific">Vreelandella olivaria</name>
    <dbReference type="NCBI Taxonomy" id="390919"/>
    <lineage>
        <taxon>Bacteria</taxon>
        <taxon>Pseudomonadati</taxon>
        <taxon>Pseudomonadota</taxon>
        <taxon>Gammaproteobacteria</taxon>
        <taxon>Oceanospirillales</taxon>
        <taxon>Halomonadaceae</taxon>
        <taxon>Vreelandella</taxon>
    </lineage>
</organism>
<comment type="function">
    <text evidence="1 8">Involved in DNA repair and RecF pathway recombination.</text>
</comment>
<keyword evidence="5 8" id="KW-0233">DNA recombination</keyword>
<keyword evidence="6 8" id="KW-0234">DNA repair</keyword>
<dbReference type="Proteomes" id="UP000289555">
    <property type="component" value="Chromosome"/>
</dbReference>
<name>A0ABM7GIG1_9GAMM</name>
<reference evidence="11" key="1">
    <citation type="journal article" date="2019" name="Microbiol. Resour. Announc.">
        <title>Complete Genome Sequence of Halomonas olivaria, a Moderately Halophilic Bacterium Isolated from Olive Processing Effluents, Obtained by Nanopore Sequencing.</title>
        <authorList>
            <person name="Nagata S."/>
            <person name="Ii K.M."/>
            <person name="Tsukimi T."/>
            <person name="Miura M.C."/>
            <person name="Galipon J."/>
            <person name="Arakawa K."/>
        </authorList>
    </citation>
    <scope>NUCLEOTIDE SEQUENCE [LARGE SCALE GENOMIC DNA]</scope>
    <source>
        <strain evidence="11">TYRC17</strain>
    </source>
</reference>
<dbReference type="InterPro" id="IPR003717">
    <property type="entry name" value="RecO"/>
</dbReference>
<dbReference type="HAMAP" id="MF_00201">
    <property type="entry name" value="RecO"/>
    <property type="match status" value="1"/>
</dbReference>
<evidence type="ECO:0000256" key="6">
    <source>
        <dbReference type="ARBA" id="ARBA00023204"/>
    </source>
</evidence>
<evidence type="ECO:0000256" key="4">
    <source>
        <dbReference type="ARBA" id="ARBA00022763"/>
    </source>
</evidence>
<dbReference type="InterPro" id="IPR012340">
    <property type="entry name" value="NA-bd_OB-fold"/>
</dbReference>
<protein>
    <recommendedName>
        <fullName evidence="3 8">DNA repair protein RecO</fullName>
    </recommendedName>
    <alternativeName>
        <fullName evidence="7 8">Recombination protein O</fullName>
    </alternativeName>
</protein>
<evidence type="ECO:0000313" key="10">
    <source>
        <dbReference type="EMBL" id="BBI50377.1"/>
    </source>
</evidence>
<dbReference type="SUPFAM" id="SSF50249">
    <property type="entry name" value="Nucleic acid-binding proteins"/>
    <property type="match status" value="1"/>
</dbReference>
<dbReference type="Pfam" id="PF02565">
    <property type="entry name" value="RecO_C"/>
    <property type="match status" value="1"/>
</dbReference>
<evidence type="ECO:0000256" key="3">
    <source>
        <dbReference type="ARBA" id="ARBA00021310"/>
    </source>
</evidence>
<evidence type="ECO:0000256" key="1">
    <source>
        <dbReference type="ARBA" id="ARBA00003065"/>
    </source>
</evidence>
<sequence length="253" mass="28385">MSPEPAFLLHRRPYRETSALVDLLTLDYGRVRAVAHGGQRPGSKSRQRLQPFTPLFVTWQGSRELKRLTLMESRGQTALLAGEGLLCGLYANEIATRLLPLELPAPEVFAFYTALLEALPAPAERALALRRYEWALLEALEATPQFTTPEGGVLDPQFRYRFDTASRAFMPAERGLDGRTLRYIEQGDWQHEGLANALKAVMRAALAPHLGTTVLRSRELMLDLARRRQRPNSILKLLSYRCAGGSMHPLGYC</sequence>
<dbReference type="InterPro" id="IPR042242">
    <property type="entry name" value="RecO_C"/>
</dbReference>
<dbReference type="NCBIfam" id="TIGR00613">
    <property type="entry name" value="reco"/>
    <property type="match status" value="1"/>
</dbReference>
<dbReference type="Gene3D" id="1.20.1440.120">
    <property type="entry name" value="Recombination protein O, C-terminal domain"/>
    <property type="match status" value="1"/>
</dbReference>